<evidence type="ECO:0000313" key="4">
    <source>
        <dbReference type="Proteomes" id="UP000238479"/>
    </source>
</evidence>
<dbReference type="OMA" id="KDNYLLW"/>
<gene>
    <name evidence="3" type="ORF">RchiOBHm_Chr7g0182851</name>
</gene>
<evidence type="ECO:0000313" key="3">
    <source>
        <dbReference type="EMBL" id="PRQ16311.1"/>
    </source>
</evidence>
<feature type="domain" description="Retrotransposon Copia-like N-terminal" evidence="2">
    <location>
        <begin position="23"/>
        <end position="67"/>
    </location>
</feature>
<keyword evidence="4" id="KW-1185">Reference proteome</keyword>
<evidence type="ECO:0000256" key="1">
    <source>
        <dbReference type="SAM" id="MobiDB-lite"/>
    </source>
</evidence>
<dbReference type="AlphaFoldDB" id="A0A2P6P327"/>
<reference evidence="3 4" key="1">
    <citation type="journal article" date="2018" name="Nat. Genet.">
        <title>The Rosa genome provides new insights in the design of modern roses.</title>
        <authorList>
            <person name="Bendahmane M."/>
        </authorList>
    </citation>
    <scope>NUCLEOTIDE SEQUENCE [LARGE SCALE GENOMIC DNA]</scope>
    <source>
        <strain evidence="4">cv. Old Blush</strain>
    </source>
</reference>
<evidence type="ECO:0000259" key="2">
    <source>
        <dbReference type="Pfam" id="PF14244"/>
    </source>
</evidence>
<sequence>MVNPAETNSSTSTEPSFLSPEIAPNHVASLIPLKLTKDNYLLWKDITTLVLQNYGMYSLVDGSETSPPPLIGTQANPAYPIWLKKDRTCRLWLTASLSEP</sequence>
<comment type="caution">
    <text evidence="3">The sequence shown here is derived from an EMBL/GenBank/DDBJ whole genome shotgun (WGS) entry which is preliminary data.</text>
</comment>
<dbReference type="PANTHER" id="PTHR47481:SF31">
    <property type="entry name" value="OS01G0873500 PROTEIN"/>
    <property type="match status" value="1"/>
</dbReference>
<feature type="region of interest" description="Disordered" evidence="1">
    <location>
        <begin position="1"/>
        <end position="20"/>
    </location>
</feature>
<protein>
    <submittedName>
        <fullName evidence="3">Putative gag-polypeptide of LTR copia-type</fullName>
    </submittedName>
</protein>
<proteinExistence type="predicted"/>
<feature type="compositionally biased region" description="Polar residues" evidence="1">
    <location>
        <begin position="1"/>
        <end position="16"/>
    </location>
</feature>
<dbReference type="Gramene" id="PRQ16311">
    <property type="protein sequence ID" value="PRQ16311"/>
    <property type="gene ID" value="RchiOBHm_Chr7g0182851"/>
</dbReference>
<dbReference type="Proteomes" id="UP000238479">
    <property type="component" value="Chromosome 7"/>
</dbReference>
<accession>A0A2P6P327</accession>
<organism evidence="3 4">
    <name type="scientific">Rosa chinensis</name>
    <name type="common">China rose</name>
    <dbReference type="NCBI Taxonomy" id="74649"/>
    <lineage>
        <taxon>Eukaryota</taxon>
        <taxon>Viridiplantae</taxon>
        <taxon>Streptophyta</taxon>
        <taxon>Embryophyta</taxon>
        <taxon>Tracheophyta</taxon>
        <taxon>Spermatophyta</taxon>
        <taxon>Magnoliopsida</taxon>
        <taxon>eudicotyledons</taxon>
        <taxon>Gunneridae</taxon>
        <taxon>Pentapetalae</taxon>
        <taxon>rosids</taxon>
        <taxon>fabids</taxon>
        <taxon>Rosales</taxon>
        <taxon>Rosaceae</taxon>
        <taxon>Rosoideae</taxon>
        <taxon>Rosoideae incertae sedis</taxon>
        <taxon>Rosa</taxon>
    </lineage>
</organism>
<dbReference type="EMBL" id="PDCK01000045">
    <property type="protein sequence ID" value="PRQ16311.1"/>
    <property type="molecule type" value="Genomic_DNA"/>
</dbReference>
<dbReference type="Pfam" id="PF14244">
    <property type="entry name" value="Retrotran_gag_3"/>
    <property type="match status" value="1"/>
</dbReference>
<dbReference type="InterPro" id="IPR029472">
    <property type="entry name" value="Copia-like_N"/>
</dbReference>
<dbReference type="PANTHER" id="PTHR47481">
    <property type="match status" value="1"/>
</dbReference>
<name>A0A2P6P327_ROSCH</name>